<keyword evidence="4" id="KW-0732">Signal</keyword>
<keyword evidence="2 5" id="KW-0378">Hydrolase</keyword>
<dbReference type="InterPro" id="IPR013320">
    <property type="entry name" value="ConA-like_dom_sf"/>
</dbReference>
<gene>
    <name evidence="5" type="ORF">L207DRAFT_520656</name>
</gene>
<dbReference type="STRING" id="1149755.A0A2J6QU41"/>
<keyword evidence="2" id="KW-0624">Polysaccharide degradation</keyword>
<reference evidence="5 6" key="1">
    <citation type="submission" date="2016-04" db="EMBL/GenBank/DDBJ databases">
        <title>A degradative enzymes factory behind the ericoid mycorrhizal symbiosis.</title>
        <authorList>
            <consortium name="DOE Joint Genome Institute"/>
            <person name="Martino E."/>
            <person name="Morin E."/>
            <person name="Grelet G."/>
            <person name="Kuo A."/>
            <person name="Kohler A."/>
            <person name="Daghino S."/>
            <person name="Barry K."/>
            <person name="Choi C."/>
            <person name="Cichocki N."/>
            <person name="Clum A."/>
            <person name="Copeland A."/>
            <person name="Hainaut M."/>
            <person name="Haridas S."/>
            <person name="Labutti K."/>
            <person name="Lindquist E."/>
            <person name="Lipzen A."/>
            <person name="Khouja H.-R."/>
            <person name="Murat C."/>
            <person name="Ohm R."/>
            <person name="Olson A."/>
            <person name="Spatafora J."/>
            <person name="Veneault-Fourrey C."/>
            <person name="Henrissat B."/>
            <person name="Grigoriev I."/>
            <person name="Martin F."/>
            <person name="Perotto S."/>
        </authorList>
    </citation>
    <scope>NUCLEOTIDE SEQUENCE [LARGE SCALE GENOMIC DNA]</scope>
    <source>
        <strain evidence="5 6">F</strain>
    </source>
</reference>
<dbReference type="SUPFAM" id="SSF49899">
    <property type="entry name" value="Concanavalin A-like lectins/glucanases"/>
    <property type="match status" value="1"/>
</dbReference>
<proteinExistence type="inferred from homology"/>
<protein>
    <submittedName>
        <fullName evidence="5">Glycoside hydrolase family 12 protein</fullName>
    </submittedName>
</protein>
<dbReference type="Gene3D" id="2.60.120.180">
    <property type="match status" value="1"/>
</dbReference>
<feature type="transmembrane region" description="Helical" evidence="3">
    <location>
        <begin position="271"/>
        <end position="293"/>
    </location>
</feature>
<evidence type="ECO:0000256" key="4">
    <source>
        <dbReference type="SAM" id="SignalP"/>
    </source>
</evidence>
<name>A0A2J6QU41_HYAVF</name>
<sequence length="294" mass="31127">MTFSRVVLSALFAAALCTAQISPSSSTDVYCGQFQTLVSPVSGNIFSTNEWGDDGSGASCVTVPAGDNSFSAEWKWAKNPDNVHAFPNVQLTSPTFPVQLLNLTRLNFGVDWSMAPSDGSSSLSAIQASADVVIDMFLDPSWVTAMASTTKPLYEVMVWMGQFGDANAIGANLTKSPPTYKLNGTTFSLYTGPNGAGQTVFSWLAQTNLTSFHNDISPLFNYLVDHNLLPTSAYLGSVQFGTETFHATSNVTFTASNFALDLEKGIKTSNALGGVVPNLALIAFVGLAGVMALL</sequence>
<dbReference type="Proteomes" id="UP000235786">
    <property type="component" value="Unassembled WGS sequence"/>
</dbReference>
<evidence type="ECO:0000256" key="2">
    <source>
        <dbReference type="RuleBase" id="RU361163"/>
    </source>
</evidence>
<dbReference type="EMBL" id="KZ613971">
    <property type="protein sequence ID" value="PMD29777.1"/>
    <property type="molecule type" value="Genomic_DNA"/>
</dbReference>
<feature type="chain" id="PRO_5014342252" evidence="4">
    <location>
        <begin position="20"/>
        <end position="294"/>
    </location>
</feature>
<keyword evidence="6" id="KW-1185">Reference proteome</keyword>
<evidence type="ECO:0000256" key="1">
    <source>
        <dbReference type="ARBA" id="ARBA00005519"/>
    </source>
</evidence>
<feature type="signal peptide" evidence="4">
    <location>
        <begin position="1"/>
        <end position="19"/>
    </location>
</feature>
<dbReference type="AlphaFoldDB" id="A0A2J6QU41"/>
<dbReference type="InterPro" id="IPR002594">
    <property type="entry name" value="GH12"/>
</dbReference>
<dbReference type="GO" id="GO:0000272">
    <property type="term" value="P:polysaccharide catabolic process"/>
    <property type="evidence" value="ECO:0007669"/>
    <property type="project" value="UniProtKB-KW"/>
</dbReference>
<dbReference type="InterPro" id="IPR013319">
    <property type="entry name" value="GH11/12"/>
</dbReference>
<dbReference type="GO" id="GO:0008810">
    <property type="term" value="F:cellulase activity"/>
    <property type="evidence" value="ECO:0007669"/>
    <property type="project" value="InterPro"/>
</dbReference>
<keyword evidence="3" id="KW-0812">Transmembrane</keyword>
<evidence type="ECO:0000256" key="3">
    <source>
        <dbReference type="SAM" id="Phobius"/>
    </source>
</evidence>
<keyword evidence="2" id="KW-0119">Carbohydrate metabolism</keyword>
<dbReference type="PANTHER" id="PTHR34002">
    <property type="entry name" value="BLR1656 PROTEIN"/>
    <property type="match status" value="1"/>
</dbReference>
<dbReference type="PANTHER" id="PTHR34002:SF11">
    <property type="entry name" value="CONCANAVALIN A-LIKE LECTIN_GLUCANASE"/>
    <property type="match status" value="1"/>
</dbReference>
<keyword evidence="3" id="KW-1133">Transmembrane helix</keyword>
<organism evidence="5 6">
    <name type="scientific">Hyaloscypha variabilis (strain UAMH 11265 / GT02V1 / F)</name>
    <name type="common">Meliniomyces variabilis</name>
    <dbReference type="NCBI Taxonomy" id="1149755"/>
    <lineage>
        <taxon>Eukaryota</taxon>
        <taxon>Fungi</taxon>
        <taxon>Dikarya</taxon>
        <taxon>Ascomycota</taxon>
        <taxon>Pezizomycotina</taxon>
        <taxon>Leotiomycetes</taxon>
        <taxon>Helotiales</taxon>
        <taxon>Hyaloscyphaceae</taxon>
        <taxon>Hyaloscypha</taxon>
        <taxon>Hyaloscypha variabilis</taxon>
    </lineage>
</organism>
<comment type="similarity">
    <text evidence="1 2">Belongs to the glycosyl hydrolase 12 (cellulase H) family.</text>
</comment>
<dbReference type="OrthoDB" id="89349at2759"/>
<keyword evidence="3" id="KW-0472">Membrane</keyword>
<evidence type="ECO:0000313" key="5">
    <source>
        <dbReference type="EMBL" id="PMD29777.1"/>
    </source>
</evidence>
<keyword evidence="2" id="KW-0326">Glycosidase</keyword>
<accession>A0A2J6QU41</accession>
<evidence type="ECO:0000313" key="6">
    <source>
        <dbReference type="Proteomes" id="UP000235786"/>
    </source>
</evidence>
<dbReference type="Pfam" id="PF01670">
    <property type="entry name" value="Glyco_hydro_12"/>
    <property type="match status" value="1"/>
</dbReference>